<dbReference type="Pfam" id="PF01477">
    <property type="entry name" value="PLAT"/>
    <property type="match status" value="1"/>
</dbReference>
<dbReference type="InterPro" id="IPR046338">
    <property type="entry name" value="GAIN_dom_sf"/>
</dbReference>
<feature type="transmembrane region" description="Helical" evidence="9">
    <location>
        <begin position="1435"/>
        <end position="1456"/>
    </location>
</feature>
<keyword evidence="5 9" id="KW-1133">Transmembrane helix</keyword>
<protein>
    <submittedName>
        <fullName evidence="12">Polycystic kidney disease 1-like 2</fullName>
    </submittedName>
</protein>
<feature type="transmembrane region" description="Helical" evidence="9">
    <location>
        <begin position="922"/>
        <end position="940"/>
    </location>
</feature>
<evidence type="ECO:0000256" key="5">
    <source>
        <dbReference type="ARBA" id="ARBA00022989"/>
    </source>
</evidence>
<dbReference type="PANTHER" id="PTHR10877:SF150">
    <property type="entry name" value="REJ DOMAIN-CONTAINING PROTEIN"/>
    <property type="match status" value="1"/>
</dbReference>
<gene>
    <name evidence="12" type="ORF">PACLA_8A086412</name>
</gene>
<evidence type="ECO:0000256" key="1">
    <source>
        <dbReference type="ARBA" id="ARBA00004141"/>
    </source>
</evidence>
<dbReference type="InterPro" id="IPR000203">
    <property type="entry name" value="GPS"/>
</dbReference>
<keyword evidence="4" id="KW-0732">Signal</keyword>
<dbReference type="Pfam" id="PF20519">
    <property type="entry name" value="Polycystin_dom"/>
    <property type="match status" value="1"/>
</dbReference>
<feature type="transmembrane region" description="Helical" evidence="9">
    <location>
        <begin position="1326"/>
        <end position="1347"/>
    </location>
</feature>
<feature type="region of interest" description="Disordered" evidence="8">
    <location>
        <begin position="1597"/>
        <end position="1640"/>
    </location>
</feature>
<evidence type="ECO:0000313" key="13">
    <source>
        <dbReference type="Proteomes" id="UP001152795"/>
    </source>
</evidence>
<dbReference type="GO" id="GO:0016020">
    <property type="term" value="C:membrane"/>
    <property type="evidence" value="ECO:0007669"/>
    <property type="project" value="UniProtKB-SubCell"/>
</dbReference>
<dbReference type="InterPro" id="IPR051223">
    <property type="entry name" value="Polycystin"/>
</dbReference>
<dbReference type="InterPro" id="IPR046791">
    <property type="entry name" value="Polycystin_dom"/>
</dbReference>
<dbReference type="Proteomes" id="UP001152795">
    <property type="component" value="Unassembled WGS sequence"/>
</dbReference>
<dbReference type="PROSITE" id="PS50095">
    <property type="entry name" value="PLAT"/>
    <property type="match status" value="1"/>
</dbReference>
<dbReference type="SUPFAM" id="SSF49723">
    <property type="entry name" value="Lipase/lipooxygenase domain (PLAT/LH2 domain)"/>
    <property type="match status" value="1"/>
</dbReference>
<feature type="transmembrane region" description="Helical" evidence="9">
    <location>
        <begin position="1284"/>
        <end position="1306"/>
    </location>
</feature>
<dbReference type="InterPro" id="IPR036392">
    <property type="entry name" value="PLAT/LH2_dom_sf"/>
</dbReference>
<evidence type="ECO:0000256" key="8">
    <source>
        <dbReference type="SAM" id="MobiDB-lite"/>
    </source>
</evidence>
<feature type="region of interest" description="Disordered" evidence="8">
    <location>
        <begin position="861"/>
        <end position="880"/>
    </location>
</feature>
<feature type="compositionally biased region" description="Acidic residues" evidence="8">
    <location>
        <begin position="1623"/>
        <end position="1640"/>
    </location>
</feature>
<comment type="caution">
    <text evidence="12">The sequence shown here is derived from an EMBL/GenBank/DDBJ whole genome shotgun (WGS) entry which is preliminary data.</text>
</comment>
<dbReference type="PROSITE" id="PS51111">
    <property type="entry name" value="REJ"/>
    <property type="match status" value="1"/>
</dbReference>
<dbReference type="SMART" id="SM00308">
    <property type="entry name" value="LH2"/>
    <property type="match status" value="1"/>
</dbReference>
<dbReference type="InterPro" id="IPR001024">
    <property type="entry name" value="PLAT/LH2_dom"/>
</dbReference>
<feature type="transmembrane region" description="Helical" evidence="9">
    <location>
        <begin position="462"/>
        <end position="481"/>
    </location>
</feature>
<dbReference type="GO" id="GO:0005262">
    <property type="term" value="F:calcium channel activity"/>
    <property type="evidence" value="ECO:0007669"/>
    <property type="project" value="TreeGrafter"/>
</dbReference>
<comment type="subcellular location">
    <subcellularLocation>
        <location evidence="1">Membrane</location>
        <topology evidence="1">Multi-pass membrane protein</topology>
    </subcellularLocation>
</comment>
<accession>A0A7D9IIC0</accession>
<evidence type="ECO:0000256" key="7">
    <source>
        <dbReference type="PROSITE-ProRule" id="PRU00152"/>
    </source>
</evidence>
<dbReference type="PRINTS" id="PR00500">
    <property type="entry name" value="POLYCYSTIN1"/>
</dbReference>
<feature type="transmembrane region" description="Helical" evidence="9">
    <location>
        <begin position="669"/>
        <end position="690"/>
    </location>
</feature>
<evidence type="ECO:0000256" key="4">
    <source>
        <dbReference type="ARBA" id="ARBA00022729"/>
    </source>
</evidence>
<feature type="transmembrane region" description="Helical" evidence="9">
    <location>
        <begin position="1368"/>
        <end position="1396"/>
    </location>
</feature>
<proteinExistence type="inferred from homology"/>
<dbReference type="Gene3D" id="1.10.287.70">
    <property type="match status" value="1"/>
</dbReference>
<name>A0A7D9IIC0_PARCT</name>
<dbReference type="InterPro" id="IPR013122">
    <property type="entry name" value="PKD1_2_channel"/>
</dbReference>
<feature type="transmembrane region" description="Helical" evidence="9">
    <location>
        <begin position="1240"/>
        <end position="1264"/>
    </location>
</feature>
<dbReference type="Gene3D" id="2.60.60.20">
    <property type="entry name" value="PLAT/LH2 domain"/>
    <property type="match status" value="1"/>
</dbReference>
<feature type="region of interest" description="Disordered" evidence="8">
    <location>
        <begin position="744"/>
        <end position="780"/>
    </location>
</feature>
<evidence type="ECO:0000256" key="9">
    <source>
        <dbReference type="SAM" id="Phobius"/>
    </source>
</evidence>
<feature type="compositionally biased region" description="Basic and acidic residues" evidence="8">
    <location>
        <begin position="744"/>
        <end position="777"/>
    </location>
</feature>
<evidence type="ECO:0000259" key="10">
    <source>
        <dbReference type="PROSITE" id="PS50095"/>
    </source>
</evidence>
<dbReference type="GO" id="GO:0050982">
    <property type="term" value="P:detection of mechanical stimulus"/>
    <property type="evidence" value="ECO:0007669"/>
    <property type="project" value="TreeGrafter"/>
</dbReference>
<comment type="similarity">
    <text evidence="2">Belongs to the polycystin family.</text>
</comment>
<dbReference type="InterPro" id="IPR014010">
    <property type="entry name" value="REJ_dom"/>
</dbReference>
<keyword evidence="6 9" id="KW-0472">Membrane</keyword>
<dbReference type="FunFam" id="1.10.287.70:FF:000086">
    <property type="entry name" value="Polycystic kidney disease 2"/>
    <property type="match status" value="1"/>
</dbReference>
<dbReference type="Gene3D" id="2.60.220.50">
    <property type="match status" value="1"/>
</dbReference>
<dbReference type="Pfam" id="PF01825">
    <property type="entry name" value="GPS"/>
    <property type="match status" value="1"/>
</dbReference>
<feature type="domain" description="PLAT" evidence="10">
    <location>
        <begin position="506"/>
        <end position="626"/>
    </location>
</feature>
<evidence type="ECO:0000256" key="3">
    <source>
        <dbReference type="ARBA" id="ARBA00022692"/>
    </source>
</evidence>
<evidence type="ECO:0000256" key="6">
    <source>
        <dbReference type="ARBA" id="ARBA00023136"/>
    </source>
</evidence>
<feature type="transmembrane region" description="Helical" evidence="9">
    <location>
        <begin position="710"/>
        <end position="734"/>
    </location>
</feature>
<feature type="transmembrane region" description="Helical" evidence="9">
    <location>
        <begin position="791"/>
        <end position="811"/>
    </location>
</feature>
<feature type="transmembrane region" description="Helical" evidence="9">
    <location>
        <begin position="1408"/>
        <end position="1426"/>
    </location>
</feature>
<dbReference type="Pfam" id="PF08016">
    <property type="entry name" value="PKD_channel"/>
    <property type="match status" value="1"/>
</dbReference>
<feature type="compositionally biased region" description="Acidic residues" evidence="8">
    <location>
        <begin position="1597"/>
        <end position="1606"/>
    </location>
</feature>
<evidence type="ECO:0000313" key="12">
    <source>
        <dbReference type="EMBL" id="CAB4011124.1"/>
    </source>
</evidence>
<dbReference type="EMBL" id="CACRXK020007034">
    <property type="protein sequence ID" value="CAB4011124.1"/>
    <property type="molecule type" value="Genomic_DNA"/>
</dbReference>
<comment type="caution">
    <text evidence="7">Lacks conserved residue(s) required for the propagation of feature annotation.</text>
</comment>
<keyword evidence="3 9" id="KW-0812">Transmembrane</keyword>
<feature type="domain" description="REJ" evidence="11">
    <location>
        <begin position="1"/>
        <end position="203"/>
    </location>
</feature>
<organism evidence="12 13">
    <name type="scientific">Paramuricea clavata</name>
    <name type="common">Red gorgonian</name>
    <name type="synonym">Violescent sea-whip</name>
    <dbReference type="NCBI Taxonomy" id="317549"/>
    <lineage>
        <taxon>Eukaryota</taxon>
        <taxon>Metazoa</taxon>
        <taxon>Cnidaria</taxon>
        <taxon>Anthozoa</taxon>
        <taxon>Octocorallia</taxon>
        <taxon>Malacalcyonacea</taxon>
        <taxon>Plexauridae</taxon>
        <taxon>Paramuricea</taxon>
    </lineage>
</organism>
<feature type="region of interest" description="Disordered" evidence="8">
    <location>
        <begin position="88"/>
        <end position="113"/>
    </location>
</feature>
<evidence type="ECO:0000256" key="2">
    <source>
        <dbReference type="ARBA" id="ARBA00007200"/>
    </source>
</evidence>
<dbReference type="OrthoDB" id="5985818at2759"/>
<dbReference type="InterPro" id="IPR000434">
    <property type="entry name" value="PC1"/>
</dbReference>
<sequence length="1918" mass="218187">MRKMMEEIVASIPIDSVEAIREKATASASLSNTPGEVTEEMQDSAMNAADEMIMFLGNSTMSDEPPNPQDTFNAAGGLMNTLGNSMEASIETGSRSNKTDDGSDGNTTKVDSASRGLVTKAMQNVENLASAVLTQKFAGEPPTEVKTERLSMAVHRADPSSSGKIGATTGGGDFMMPNVGSLFGIEGNDTSGIPPVDTKAVSNSKNPFAWDSSASKVKSKVMTMELKNATGHPIKVSNLSKPIDMWVPRGVSVNFSLFSVNHGKMLYRAFHVVENDTSIQIEILAEDNNTELIAYLRRAKFPTEEFYDFKYVLPKREFILDTGNMSTTNKTKTREINRYILFRSNEDFNRTAAGKYYIGVKYNGTFDPMYEAIMSGGKLKYEEYIPPIVNFTMRTFTSSCLYWSVENDTWKSDGCVVGPKTAMEGTQCLCTHLTSFGGDMVVAPNTIDWSAISLDNLFSNPIVFAVVMSFIFLYFILLIPARRQDKKDLEKLGVVPLPDNDPRDNYGYEITVYTGFSAEAGTTANIYFILKGTLDETPVRLLKDPSKNKMSVGSINYFLLTVPSSLGKLKGLRIWHDNGGSSPSWYLLRLMVRLVHDIQRDSKTWFLCDRWLAVEEDDGEIERVLRPADADDLTRFNLLFQTEARKNLSDGHIWFSVVKRPARSNFTRVQRLSCCLCILLTTMLANAMFYQNDPSSSDGVLKVGPMSFSLQQLSIAITSSLVVLPVNLFVVYIFRNARPKKTAKEKQKEQEEKYRAKGVKNDIKSKSKKGKDKDKEKAPKKKTSLPHWMTYVAYFLIFIACSVSATFTVFYGLTFGKAKSEAWISAMMISFWQDVLVSQPLKVFAAATLFALLTKDPKKATGEDQEETLPSPELQEDEEFTGQSMEDRGLVSMARIDPKPPDPQKLQECREFKLKQKKMKHVIYDIIWYFIFVTVLLSVAHGNRDRVAYGTTSTMSSMFEMSSYTNWIDPTERSCDITDAKLYWYWSRYSLLPTLIPNQWYGPNQIMENVVWVKSDPQISRSRGARSRLNLNKNRIRKIQARPGEFPDMSIVLNNTWPYPEKFVADHATDYVVGVARYRQLRVKPNQCTIHPIFRHLFEECNSFYSWEKEDEGEYKEGWAKGIEKKVNENDTATEKQKNAWQYNTAWELKGTPYWAGFSTYWGGGFVADLGHNESLAMNMTAYLQENDWLDRYTRAIFLEFTTYNPNVNMFCLITLVSEIIPTGAYYQFNKINPLRLYRYYGPNLLAIMVLEITLMTFLLYFAYREFKKWRREGKLYWKDPWTYMELLVLASCFSTIGLYFARMVATNYSIGLMRDDPKSFVSFHYAAGLDQWSTFTLGMAVFLSFLKTLRLLRFNRRMSFMSKTLKICFKPLSSFFLVYIVVFLAYASFGFLVFGKIATDYHTFQSSMANVLGMTLGAFNFHALVEAHRVLGPMFFFTFTFVVNFILINVFVAIISEALNQVTSDAANQSNDHEILDFMVHQFKSYIGHRVSPAIKPVYVEPLTGVDESFAQIQKKTEGVEVAFRNLCMEEIRHTSWFNPEKCAKKKKLLMQLLLHVDDQLTESEICDAIPLFEEVMRSYSEKDFKDWLAQYDDSSLGEDSDDSLPEGRWSQLSGSTVASVDENDEEDGNVESEEAEELSEVEEELSQMEAQLRGEDLEPTAPWMMNMKAPTPSQMESGSKSHSFIVVFLEETKKIVNKDFRKFSSFIDAVLLQEEIKLELNESERACLTPEVNMLNENQHAASLRYYNNTDATFTVERNPGPKSLWLTSLLRSNKIKGIGSGERRKGKSWELVVMTCLRIQERTRRDEALCCDNCGTLRKDLIILHKWSNTNAPNKTILLIIDQMLSYNTLSSEMFAVSPPRSGKSFSTGAHLMGTYYIQRDSYRSSTIADAQQTKQVFLEDRRFLCLKQVSGTVM</sequence>
<feature type="non-terminal residue" evidence="12">
    <location>
        <position position="1"/>
    </location>
</feature>
<reference evidence="12" key="1">
    <citation type="submission" date="2020-04" db="EMBL/GenBank/DDBJ databases">
        <authorList>
            <person name="Alioto T."/>
            <person name="Alioto T."/>
            <person name="Gomez Garrido J."/>
        </authorList>
    </citation>
    <scope>NUCLEOTIDE SEQUENCE</scope>
    <source>
        <strain evidence="12">A484AB</strain>
    </source>
</reference>
<dbReference type="SMART" id="SM00303">
    <property type="entry name" value="GPS"/>
    <property type="match status" value="1"/>
</dbReference>
<evidence type="ECO:0000259" key="11">
    <source>
        <dbReference type="PROSITE" id="PS51111"/>
    </source>
</evidence>
<dbReference type="PANTHER" id="PTHR10877">
    <property type="entry name" value="POLYCYSTIN FAMILY MEMBER"/>
    <property type="match status" value="1"/>
</dbReference>
<keyword evidence="13" id="KW-1185">Reference proteome</keyword>